<evidence type="ECO:0000256" key="1">
    <source>
        <dbReference type="SAM" id="MobiDB-lite"/>
    </source>
</evidence>
<feature type="region of interest" description="Disordered" evidence="1">
    <location>
        <begin position="17"/>
        <end position="98"/>
    </location>
</feature>
<accession>A0AAV7KT11</accession>
<protein>
    <submittedName>
        <fullName evidence="2">Uncharacterized protein</fullName>
    </submittedName>
</protein>
<reference evidence="2" key="1">
    <citation type="journal article" date="2022" name="bioRxiv">
        <title>Sequencing and chromosome-scale assembly of the giantPleurodeles waltlgenome.</title>
        <authorList>
            <person name="Brown T."/>
            <person name="Elewa A."/>
            <person name="Iarovenko S."/>
            <person name="Subramanian E."/>
            <person name="Araus A.J."/>
            <person name="Petzold A."/>
            <person name="Susuki M."/>
            <person name="Suzuki K.-i.T."/>
            <person name="Hayashi T."/>
            <person name="Toyoda A."/>
            <person name="Oliveira C."/>
            <person name="Osipova E."/>
            <person name="Leigh N.D."/>
            <person name="Simon A."/>
            <person name="Yun M.H."/>
        </authorList>
    </citation>
    <scope>NUCLEOTIDE SEQUENCE</scope>
    <source>
        <strain evidence="2">20211129_DDA</strain>
        <tissue evidence="2">Liver</tissue>
    </source>
</reference>
<keyword evidence="3" id="KW-1185">Reference proteome</keyword>
<dbReference type="AlphaFoldDB" id="A0AAV7KT11"/>
<gene>
    <name evidence="2" type="ORF">NDU88_002756</name>
</gene>
<evidence type="ECO:0000313" key="2">
    <source>
        <dbReference type="EMBL" id="KAJ1082591.1"/>
    </source>
</evidence>
<organism evidence="2 3">
    <name type="scientific">Pleurodeles waltl</name>
    <name type="common">Iberian ribbed newt</name>
    <dbReference type="NCBI Taxonomy" id="8319"/>
    <lineage>
        <taxon>Eukaryota</taxon>
        <taxon>Metazoa</taxon>
        <taxon>Chordata</taxon>
        <taxon>Craniata</taxon>
        <taxon>Vertebrata</taxon>
        <taxon>Euteleostomi</taxon>
        <taxon>Amphibia</taxon>
        <taxon>Batrachia</taxon>
        <taxon>Caudata</taxon>
        <taxon>Salamandroidea</taxon>
        <taxon>Salamandridae</taxon>
        <taxon>Pleurodelinae</taxon>
        <taxon>Pleurodeles</taxon>
    </lineage>
</organism>
<evidence type="ECO:0000313" key="3">
    <source>
        <dbReference type="Proteomes" id="UP001066276"/>
    </source>
</evidence>
<proteinExistence type="predicted"/>
<dbReference type="Proteomes" id="UP001066276">
    <property type="component" value="Chromosome 12"/>
</dbReference>
<comment type="caution">
    <text evidence="2">The sequence shown here is derived from an EMBL/GenBank/DDBJ whole genome shotgun (WGS) entry which is preliminary data.</text>
</comment>
<name>A0AAV7KT11_PLEWA</name>
<dbReference type="EMBL" id="JANPWB010000016">
    <property type="protein sequence ID" value="KAJ1082591.1"/>
    <property type="molecule type" value="Genomic_DNA"/>
</dbReference>
<sequence>MELLREAGRLDLAVAPATSRERPVRRAANGVAACSPPRGSQKRPVPQVRRAGGGRGGRLASASMGRVGEGVVGRPRPLGARRPNGTRKTGAGGGVGAPFALMLKNQKGRRRPALSGARAQKGGMLGAVCPMNVELPGFHAGGLPGKKAKKGCPSRVVVVKLLR</sequence>